<comment type="caution">
    <text evidence="6">The sequence shown here is derived from an EMBL/GenBank/DDBJ whole genome shotgun (WGS) entry which is preliminary data.</text>
</comment>
<feature type="domain" description="Metallo-beta-lactamase" evidence="5">
    <location>
        <begin position="24"/>
        <end position="217"/>
    </location>
</feature>
<evidence type="ECO:0000256" key="1">
    <source>
        <dbReference type="ARBA" id="ARBA00001947"/>
    </source>
</evidence>
<evidence type="ECO:0000256" key="3">
    <source>
        <dbReference type="ARBA" id="ARBA00022801"/>
    </source>
</evidence>
<dbReference type="PANTHER" id="PTHR46233:SF3">
    <property type="entry name" value="HYDROXYACYLGLUTATHIONE HYDROLASE GLOC"/>
    <property type="match status" value="1"/>
</dbReference>
<dbReference type="EMBL" id="JACHDS010000001">
    <property type="protein sequence ID" value="MBB6171052.1"/>
    <property type="molecule type" value="Genomic_DNA"/>
</dbReference>
<keyword evidence="2" id="KW-0479">Metal-binding</keyword>
<keyword evidence="7" id="KW-1185">Reference proteome</keyword>
<comment type="cofactor">
    <cofactor evidence="1">
        <name>Zn(2+)</name>
        <dbReference type="ChEBI" id="CHEBI:29105"/>
    </cofactor>
</comment>
<evidence type="ECO:0000256" key="2">
    <source>
        <dbReference type="ARBA" id="ARBA00022723"/>
    </source>
</evidence>
<dbReference type="Proteomes" id="UP000546642">
    <property type="component" value="Unassembled WGS sequence"/>
</dbReference>
<evidence type="ECO:0000256" key="4">
    <source>
        <dbReference type="ARBA" id="ARBA00022833"/>
    </source>
</evidence>
<dbReference type="Gene3D" id="3.60.15.10">
    <property type="entry name" value="Ribonuclease Z/Hydroxyacylglutathione hydrolase-like"/>
    <property type="match status" value="1"/>
</dbReference>
<sequence length="239" mass="24886">MIHRQRIEDDPAVLIAAFPAGPLAANCYVAAPAKGAGCVVIDPGQDASAGLRKLLDEHDLRPEAVLLTHGHFDHVWSAAQVGAAHGVPVHIHSADRALLTDPAKGLDPGLAAQLSGLLGDATPGEPDDLVELSGGEELDHAGLRITVEHVPGHTPGSVTFALPGGDEHPGILFTGDLLFAGSIGRTDFPGGDHAEILRSLDRVCRDHPDDTAVLPGHGPQTTIGRERATNPFLRDIAGR</sequence>
<dbReference type="InterPro" id="IPR001279">
    <property type="entry name" value="Metallo-B-lactamas"/>
</dbReference>
<dbReference type="SMART" id="SM00849">
    <property type="entry name" value="Lactamase_B"/>
    <property type="match status" value="1"/>
</dbReference>
<dbReference type="CDD" id="cd06262">
    <property type="entry name" value="metallo-hydrolase-like_MBL-fold"/>
    <property type="match status" value="1"/>
</dbReference>
<evidence type="ECO:0000313" key="7">
    <source>
        <dbReference type="Proteomes" id="UP000546642"/>
    </source>
</evidence>
<dbReference type="SUPFAM" id="SSF56281">
    <property type="entry name" value="Metallo-hydrolase/oxidoreductase"/>
    <property type="match status" value="1"/>
</dbReference>
<reference evidence="6 7" key="1">
    <citation type="submission" date="2020-08" db="EMBL/GenBank/DDBJ databases">
        <title>Sequencing the genomes of 1000 actinobacteria strains.</title>
        <authorList>
            <person name="Klenk H.-P."/>
        </authorList>
    </citation>
    <scope>NUCLEOTIDE SEQUENCE [LARGE SCALE GENOMIC DNA]</scope>
    <source>
        <strain evidence="6 7">DSM 46659</strain>
    </source>
</reference>
<keyword evidence="3 6" id="KW-0378">Hydrolase</keyword>
<organism evidence="6 7">
    <name type="scientific">Nocardiopsis mwathae</name>
    <dbReference type="NCBI Taxonomy" id="1472723"/>
    <lineage>
        <taxon>Bacteria</taxon>
        <taxon>Bacillati</taxon>
        <taxon>Actinomycetota</taxon>
        <taxon>Actinomycetes</taxon>
        <taxon>Streptosporangiales</taxon>
        <taxon>Nocardiopsidaceae</taxon>
        <taxon>Nocardiopsis</taxon>
    </lineage>
</organism>
<accession>A0A7W9YFB8</accession>
<evidence type="ECO:0000313" key="6">
    <source>
        <dbReference type="EMBL" id="MBB6171052.1"/>
    </source>
</evidence>
<keyword evidence="4" id="KW-0862">Zinc</keyword>
<evidence type="ECO:0000259" key="5">
    <source>
        <dbReference type="SMART" id="SM00849"/>
    </source>
</evidence>
<dbReference type="AlphaFoldDB" id="A0A7W9YFB8"/>
<proteinExistence type="predicted"/>
<dbReference type="GO" id="GO:0046872">
    <property type="term" value="F:metal ion binding"/>
    <property type="evidence" value="ECO:0007669"/>
    <property type="project" value="UniProtKB-KW"/>
</dbReference>
<dbReference type="InterPro" id="IPR051453">
    <property type="entry name" value="MBL_Glyoxalase_II"/>
</dbReference>
<dbReference type="GO" id="GO:0016787">
    <property type="term" value="F:hydrolase activity"/>
    <property type="evidence" value="ECO:0007669"/>
    <property type="project" value="UniProtKB-KW"/>
</dbReference>
<gene>
    <name evidence="6" type="ORF">HNR23_001112</name>
</gene>
<dbReference type="InterPro" id="IPR036866">
    <property type="entry name" value="RibonucZ/Hydroxyglut_hydro"/>
</dbReference>
<dbReference type="PANTHER" id="PTHR46233">
    <property type="entry name" value="HYDROXYACYLGLUTATHIONE HYDROLASE GLOC"/>
    <property type="match status" value="1"/>
</dbReference>
<name>A0A7W9YFB8_9ACTN</name>
<dbReference type="Pfam" id="PF00753">
    <property type="entry name" value="Lactamase_B"/>
    <property type="match status" value="1"/>
</dbReference>
<protein>
    <submittedName>
        <fullName evidence="6">Glyoxylase-like metal-dependent hydrolase (Beta-lactamase superfamily II)</fullName>
    </submittedName>
</protein>